<dbReference type="EMBL" id="BOMI01000145">
    <property type="protein sequence ID" value="GID78314.1"/>
    <property type="molecule type" value="Genomic_DNA"/>
</dbReference>
<evidence type="ECO:0000259" key="10">
    <source>
        <dbReference type="Pfam" id="PF07730"/>
    </source>
</evidence>
<dbReference type="Pfam" id="PF07730">
    <property type="entry name" value="HisKA_3"/>
    <property type="match status" value="1"/>
</dbReference>
<dbReference type="Proteomes" id="UP000609879">
    <property type="component" value="Unassembled WGS sequence"/>
</dbReference>
<gene>
    <name evidence="11" type="ORF">Ade02nite_69550</name>
</gene>
<dbReference type="Pfam" id="PF02518">
    <property type="entry name" value="HATPase_c"/>
    <property type="match status" value="1"/>
</dbReference>
<keyword evidence="3" id="KW-0597">Phosphoprotein</keyword>
<keyword evidence="4" id="KW-0808">Transferase</keyword>
<comment type="catalytic activity">
    <reaction evidence="1">
        <text>ATP + protein L-histidine = ADP + protein N-phospho-L-histidine.</text>
        <dbReference type="EC" id="2.7.13.3"/>
    </reaction>
</comment>
<dbReference type="Gene3D" id="1.20.5.1930">
    <property type="match status" value="1"/>
</dbReference>
<dbReference type="RefSeq" id="WP_203773126.1">
    <property type="nucleotide sequence ID" value="NZ_BAAABO010000028.1"/>
</dbReference>
<keyword evidence="6 11" id="KW-0418">Kinase</keyword>
<feature type="domain" description="Signal transduction histidine kinase subgroup 3 dimerisation and phosphoacceptor" evidence="10">
    <location>
        <begin position="157"/>
        <end position="222"/>
    </location>
</feature>
<evidence type="ECO:0000256" key="6">
    <source>
        <dbReference type="ARBA" id="ARBA00022777"/>
    </source>
</evidence>
<evidence type="ECO:0000256" key="5">
    <source>
        <dbReference type="ARBA" id="ARBA00022741"/>
    </source>
</evidence>
<reference evidence="11 12" key="1">
    <citation type="submission" date="2021-01" db="EMBL/GenBank/DDBJ databases">
        <title>Whole genome shotgun sequence of Actinoplanes deccanensis NBRC 13994.</title>
        <authorList>
            <person name="Komaki H."/>
            <person name="Tamura T."/>
        </authorList>
    </citation>
    <scope>NUCLEOTIDE SEQUENCE [LARGE SCALE GENOMIC DNA]</scope>
    <source>
        <strain evidence="11 12">NBRC 13994</strain>
    </source>
</reference>
<evidence type="ECO:0000313" key="11">
    <source>
        <dbReference type="EMBL" id="GID78314.1"/>
    </source>
</evidence>
<evidence type="ECO:0000256" key="3">
    <source>
        <dbReference type="ARBA" id="ARBA00022553"/>
    </source>
</evidence>
<evidence type="ECO:0000256" key="8">
    <source>
        <dbReference type="ARBA" id="ARBA00023012"/>
    </source>
</evidence>
<dbReference type="InterPro" id="IPR050482">
    <property type="entry name" value="Sensor_HK_TwoCompSys"/>
</dbReference>
<dbReference type="InterPro" id="IPR011712">
    <property type="entry name" value="Sig_transdc_His_kin_sub3_dim/P"/>
</dbReference>
<keyword evidence="12" id="KW-1185">Reference proteome</keyword>
<name>A0ABQ3YE93_9ACTN</name>
<dbReference type="Gene3D" id="3.30.565.10">
    <property type="entry name" value="Histidine kinase-like ATPase, C-terminal domain"/>
    <property type="match status" value="1"/>
</dbReference>
<accession>A0ABQ3YE93</accession>
<dbReference type="InterPro" id="IPR003594">
    <property type="entry name" value="HATPase_dom"/>
</dbReference>
<feature type="domain" description="Histidine kinase/HSP90-like ATPase" evidence="9">
    <location>
        <begin position="271"/>
        <end position="362"/>
    </location>
</feature>
<proteinExistence type="predicted"/>
<dbReference type="SUPFAM" id="SSF55874">
    <property type="entry name" value="ATPase domain of HSP90 chaperone/DNA topoisomerase II/histidine kinase"/>
    <property type="match status" value="1"/>
</dbReference>
<evidence type="ECO:0000313" key="12">
    <source>
        <dbReference type="Proteomes" id="UP000609879"/>
    </source>
</evidence>
<evidence type="ECO:0000256" key="4">
    <source>
        <dbReference type="ARBA" id="ARBA00022679"/>
    </source>
</evidence>
<dbReference type="CDD" id="cd16917">
    <property type="entry name" value="HATPase_UhpB-NarQ-NarX-like"/>
    <property type="match status" value="1"/>
</dbReference>
<keyword evidence="8" id="KW-0902">Two-component regulatory system</keyword>
<sequence>MTPTLGPRVRPLVPGLAWLADLVLWLAEGAATPVAVPLLSALVCATLFARAAHPVAVLAVHLGWSVCVAQIWHASPLVGLLVALYAVAAGRSLRLSVCGMLLTAAALAAQLEIWSEPLESALFELLAVALAAGGAWALGRRNITLRAEAAAAALRVERLRIARDLHDIVSHALSGIVVQAAGAKAVLSLDPGLAERGLSAIESTGAQAMDEMHRMLGLLRSAGGDDATWLNRQPGLANVGALLDWARDNGLVPTTVVDGEPGRLDDSTSLAAYRVVQEALTNTLKHAGPGTAVTLRLSWGDTDLTVSVENHLGRPLRAGGRLRQGGGYGLTGLRERVTTVGGAFESRALDDGFLVSARLPLARRLDREPVGGPVR</sequence>
<dbReference type="PANTHER" id="PTHR24421">
    <property type="entry name" value="NITRATE/NITRITE SENSOR PROTEIN NARX-RELATED"/>
    <property type="match status" value="1"/>
</dbReference>
<keyword evidence="5" id="KW-0547">Nucleotide-binding</keyword>
<organism evidence="11 12">
    <name type="scientific">Paractinoplanes deccanensis</name>
    <dbReference type="NCBI Taxonomy" id="113561"/>
    <lineage>
        <taxon>Bacteria</taxon>
        <taxon>Bacillati</taxon>
        <taxon>Actinomycetota</taxon>
        <taxon>Actinomycetes</taxon>
        <taxon>Micromonosporales</taxon>
        <taxon>Micromonosporaceae</taxon>
        <taxon>Paractinoplanes</taxon>
    </lineage>
</organism>
<dbReference type="EC" id="2.7.13.3" evidence="2"/>
<dbReference type="InterPro" id="IPR036890">
    <property type="entry name" value="HATPase_C_sf"/>
</dbReference>
<evidence type="ECO:0000256" key="7">
    <source>
        <dbReference type="ARBA" id="ARBA00022840"/>
    </source>
</evidence>
<protein>
    <recommendedName>
        <fullName evidence="2">histidine kinase</fullName>
        <ecNumber evidence="2">2.7.13.3</ecNumber>
    </recommendedName>
</protein>
<comment type="caution">
    <text evidence="11">The sequence shown here is derived from an EMBL/GenBank/DDBJ whole genome shotgun (WGS) entry which is preliminary data.</text>
</comment>
<evidence type="ECO:0000256" key="1">
    <source>
        <dbReference type="ARBA" id="ARBA00000085"/>
    </source>
</evidence>
<evidence type="ECO:0000256" key="2">
    <source>
        <dbReference type="ARBA" id="ARBA00012438"/>
    </source>
</evidence>
<dbReference type="PANTHER" id="PTHR24421:SF10">
    <property type="entry name" value="NITRATE_NITRITE SENSOR PROTEIN NARQ"/>
    <property type="match status" value="1"/>
</dbReference>
<evidence type="ECO:0000259" key="9">
    <source>
        <dbReference type="Pfam" id="PF02518"/>
    </source>
</evidence>
<keyword evidence="7" id="KW-0067">ATP-binding</keyword>
<dbReference type="GO" id="GO:0016301">
    <property type="term" value="F:kinase activity"/>
    <property type="evidence" value="ECO:0007669"/>
    <property type="project" value="UniProtKB-KW"/>
</dbReference>